<dbReference type="OMA" id="CAGFQRD"/>
<feature type="coiled-coil region" evidence="3">
    <location>
        <begin position="73"/>
        <end position="107"/>
    </location>
</feature>
<dbReference type="KEGG" id="tps:THAPSDRAFT_3784"/>
<name>B8BYS2_THAPS</name>
<feature type="repeat" description="RCC1" evidence="2">
    <location>
        <begin position="270"/>
        <end position="324"/>
    </location>
</feature>
<feature type="domain" description="SAP" evidence="4">
    <location>
        <begin position="46"/>
        <end position="80"/>
    </location>
</feature>
<dbReference type="PANTHER" id="PTHR22870">
    <property type="entry name" value="REGULATOR OF CHROMOSOME CONDENSATION"/>
    <property type="match status" value="1"/>
</dbReference>
<evidence type="ECO:0000256" key="2">
    <source>
        <dbReference type="PROSITE-ProRule" id="PRU00235"/>
    </source>
</evidence>
<dbReference type="Pfam" id="PF02037">
    <property type="entry name" value="SAP"/>
    <property type="match status" value="1"/>
</dbReference>
<dbReference type="Pfam" id="PF25390">
    <property type="entry name" value="WD40_RLD"/>
    <property type="match status" value="1"/>
</dbReference>
<organism evidence="5 6">
    <name type="scientific">Thalassiosira pseudonana</name>
    <name type="common">Marine diatom</name>
    <name type="synonym">Cyclotella nana</name>
    <dbReference type="NCBI Taxonomy" id="35128"/>
    <lineage>
        <taxon>Eukaryota</taxon>
        <taxon>Sar</taxon>
        <taxon>Stramenopiles</taxon>
        <taxon>Ochrophyta</taxon>
        <taxon>Bacillariophyta</taxon>
        <taxon>Coscinodiscophyceae</taxon>
        <taxon>Thalassiosirophycidae</taxon>
        <taxon>Thalassiosirales</taxon>
        <taxon>Thalassiosiraceae</taxon>
        <taxon>Thalassiosira</taxon>
    </lineage>
</organism>
<dbReference type="GeneID" id="7449561"/>
<dbReference type="STRING" id="35128.B8BYS2"/>
<evidence type="ECO:0000313" key="6">
    <source>
        <dbReference type="Proteomes" id="UP000001449"/>
    </source>
</evidence>
<dbReference type="InterPro" id="IPR000408">
    <property type="entry name" value="Reg_chr_condens"/>
</dbReference>
<dbReference type="PaxDb" id="35128-Thaps3784"/>
<proteinExistence type="predicted"/>
<evidence type="ECO:0000256" key="1">
    <source>
        <dbReference type="ARBA" id="ARBA00022737"/>
    </source>
</evidence>
<feature type="repeat" description="RCC1" evidence="2">
    <location>
        <begin position="324"/>
        <end position="376"/>
    </location>
</feature>
<dbReference type="HOGENOM" id="CLU_026128_0_0_1"/>
<dbReference type="PROSITE" id="PS50012">
    <property type="entry name" value="RCC1_3"/>
    <property type="match status" value="6"/>
</dbReference>
<dbReference type="PRINTS" id="PR00633">
    <property type="entry name" value="RCCNDNSATION"/>
</dbReference>
<dbReference type="Pfam" id="PF00415">
    <property type="entry name" value="RCC1"/>
    <property type="match status" value="2"/>
</dbReference>
<dbReference type="InterPro" id="IPR009091">
    <property type="entry name" value="RCC1/BLIP-II"/>
</dbReference>
<sequence length="597" mass="64754">MTATSEDATIGQTVSSKLKAAVAAARVTGATTPWGSLSYLEHHTPLSKLSNEKLKRHLSARGEVTEGTKAELVERLSNSISEERERKTTQELELETKHRRIADLEEQGAVYCAGKNNAGQLGLGDWNDRQCFTVIRSTRGKHVHHVSTSNGANISFATTHQHQVFVWGGTGVGLLGFTSSSKQNVMFETPQLVEELNGEEIIKTSIGSSHACAVSKGGDLFVWGNGSFGVLGTGDTNNVDTPKCLNTLDKIAVVDVVTGEKHACIKTSQHELYAWGHCANGRLGIGNNDEAVFLSSPHPIRMPTSEKVRFIACGAEHTLACTSSTVFSWGSGDGGRLGHGSDCSDRWEPTEIVALKGSHVLDLGAGTWHSACVIAIPLMKDSGWLYTWGSGYQGQLGQGTVCKSSTPALVTGLCDAFVSAVFCGSSHNAAIASDGNLYTWGSNKHGALGRLIEEKSTAFTPHPGIVIEFGTIVNRIGRGLPRSVTCGRDYTIVATHPYHGPTENEALEFFDAKRRREEAERQLQEALLRAEEDELRQIQEQEAERMKIRYLTSKRLCTMDPKCPGFTYDTQRPSLCRTCGFSVAYHTIVVDEPNTDD</sequence>
<accession>B8BYS2</accession>
<dbReference type="InterPro" id="IPR003034">
    <property type="entry name" value="SAP_dom"/>
</dbReference>
<feature type="repeat" description="RCC1" evidence="2">
    <location>
        <begin position="435"/>
        <end position="497"/>
    </location>
</feature>
<dbReference type="InterPro" id="IPR036361">
    <property type="entry name" value="SAP_dom_sf"/>
</dbReference>
<feature type="coiled-coil region" evidence="3">
    <location>
        <begin position="509"/>
        <end position="544"/>
    </location>
</feature>
<dbReference type="PANTHER" id="PTHR22870:SF408">
    <property type="entry name" value="OS09G0560450 PROTEIN"/>
    <property type="match status" value="1"/>
</dbReference>
<dbReference type="InterPro" id="IPR051210">
    <property type="entry name" value="Ub_ligase/GEF_domain"/>
</dbReference>
<keyword evidence="1" id="KW-0677">Repeat</keyword>
<dbReference type="eggNOG" id="KOG1426">
    <property type="taxonomic scope" value="Eukaryota"/>
</dbReference>
<evidence type="ECO:0000313" key="5">
    <source>
        <dbReference type="EMBL" id="EED93938.1"/>
    </source>
</evidence>
<dbReference type="RefSeq" id="XP_002288502.1">
    <property type="nucleotide sequence ID" value="XM_002288466.1"/>
</dbReference>
<dbReference type="AlphaFoldDB" id="B8BYS2"/>
<dbReference type="PROSITE" id="PS50800">
    <property type="entry name" value="SAP"/>
    <property type="match status" value="1"/>
</dbReference>
<dbReference type="Gene3D" id="2.130.10.30">
    <property type="entry name" value="Regulator of chromosome condensation 1/beta-lactamase-inhibitor protein II"/>
    <property type="match status" value="2"/>
</dbReference>
<dbReference type="SMART" id="SM00513">
    <property type="entry name" value="SAP"/>
    <property type="match status" value="1"/>
</dbReference>
<feature type="repeat" description="RCC1" evidence="2">
    <location>
        <begin position="162"/>
        <end position="217"/>
    </location>
</feature>
<dbReference type="Gene3D" id="1.10.720.30">
    <property type="entry name" value="SAP domain"/>
    <property type="match status" value="1"/>
</dbReference>
<gene>
    <name evidence="5" type="ORF">THAPSDRAFT_3784</name>
</gene>
<keyword evidence="3" id="KW-0175">Coiled coil</keyword>
<dbReference type="SUPFAM" id="SSF50985">
    <property type="entry name" value="RCC1/BLIP-II"/>
    <property type="match status" value="1"/>
</dbReference>
<keyword evidence="6" id="KW-1185">Reference proteome</keyword>
<feature type="repeat" description="RCC1" evidence="2">
    <location>
        <begin position="218"/>
        <end position="269"/>
    </location>
</feature>
<dbReference type="InParanoid" id="B8BYS2"/>
<evidence type="ECO:0000259" key="4">
    <source>
        <dbReference type="PROSITE" id="PS50800"/>
    </source>
</evidence>
<dbReference type="Proteomes" id="UP000001449">
    <property type="component" value="Chromosome 3"/>
</dbReference>
<dbReference type="EMBL" id="CM000640">
    <property type="protein sequence ID" value="EED93938.1"/>
    <property type="molecule type" value="Genomic_DNA"/>
</dbReference>
<reference evidence="5 6" key="2">
    <citation type="journal article" date="2008" name="Nature">
        <title>The Phaeodactylum genome reveals the evolutionary history of diatom genomes.</title>
        <authorList>
            <person name="Bowler C."/>
            <person name="Allen A.E."/>
            <person name="Badger J.H."/>
            <person name="Grimwood J."/>
            <person name="Jabbari K."/>
            <person name="Kuo A."/>
            <person name="Maheswari U."/>
            <person name="Martens C."/>
            <person name="Maumus F."/>
            <person name="Otillar R.P."/>
            <person name="Rayko E."/>
            <person name="Salamov A."/>
            <person name="Vandepoele K."/>
            <person name="Beszteri B."/>
            <person name="Gruber A."/>
            <person name="Heijde M."/>
            <person name="Katinka M."/>
            <person name="Mock T."/>
            <person name="Valentin K."/>
            <person name="Verret F."/>
            <person name="Berges J.A."/>
            <person name="Brownlee C."/>
            <person name="Cadoret J.P."/>
            <person name="Chiovitti A."/>
            <person name="Choi C.J."/>
            <person name="Coesel S."/>
            <person name="De Martino A."/>
            <person name="Detter J.C."/>
            <person name="Durkin C."/>
            <person name="Falciatore A."/>
            <person name="Fournet J."/>
            <person name="Haruta M."/>
            <person name="Huysman M.J."/>
            <person name="Jenkins B.D."/>
            <person name="Jiroutova K."/>
            <person name="Jorgensen R.E."/>
            <person name="Joubert Y."/>
            <person name="Kaplan A."/>
            <person name="Kroger N."/>
            <person name="Kroth P.G."/>
            <person name="La Roche J."/>
            <person name="Lindquist E."/>
            <person name="Lommer M."/>
            <person name="Martin-Jezequel V."/>
            <person name="Lopez P.J."/>
            <person name="Lucas S."/>
            <person name="Mangogna M."/>
            <person name="McGinnis K."/>
            <person name="Medlin L.K."/>
            <person name="Montsant A."/>
            <person name="Oudot-Le Secq M.P."/>
            <person name="Napoli C."/>
            <person name="Obornik M."/>
            <person name="Parker M.S."/>
            <person name="Petit J.L."/>
            <person name="Porcel B.M."/>
            <person name="Poulsen N."/>
            <person name="Robison M."/>
            <person name="Rychlewski L."/>
            <person name="Rynearson T.A."/>
            <person name="Schmutz J."/>
            <person name="Shapiro H."/>
            <person name="Siaut M."/>
            <person name="Stanley M."/>
            <person name="Sussman M.R."/>
            <person name="Taylor A.R."/>
            <person name="Vardi A."/>
            <person name="von Dassow P."/>
            <person name="Vyverman W."/>
            <person name="Willis A."/>
            <person name="Wyrwicz L.S."/>
            <person name="Rokhsar D.S."/>
            <person name="Weissenbach J."/>
            <person name="Armbrust E.V."/>
            <person name="Green B.R."/>
            <person name="Van de Peer Y."/>
            <person name="Grigoriev I.V."/>
        </authorList>
    </citation>
    <scope>NUCLEOTIDE SEQUENCE [LARGE SCALE GENOMIC DNA]</scope>
    <source>
        <strain evidence="5 6">CCMP1335</strain>
    </source>
</reference>
<reference evidence="5 6" key="1">
    <citation type="journal article" date="2004" name="Science">
        <title>The genome of the diatom Thalassiosira pseudonana: ecology, evolution, and metabolism.</title>
        <authorList>
            <person name="Armbrust E.V."/>
            <person name="Berges J.A."/>
            <person name="Bowler C."/>
            <person name="Green B.R."/>
            <person name="Martinez D."/>
            <person name="Putnam N.H."/>
            <person name="Zhou S."/>
            <person name="Allen A.E."/>
            <person name="Apt K.E."/>
            <person name="Bechner M."/>
            <person name="Brzezinski M.A."/>
            <person name="Chaal B.K."/>
            <person name="Chiovitti A."/>
            <person name="Davis A.K."/>
            <person name="Demarest M.S."/>
            <person name="Detter J.C."/>
            <person name="Glavina T."/>
            <person name="Goodstein D."/>
            <person name="Hadi M.Z."/>
            <person name="Hellsten U."/>
            <person name="Hildebrand M."/>
            <person name="Jenkins B.D."/>
            <person name="Jurka J."/>
            <person name="Kapitonov V.V."/>
            <person name="Kroger N."/>
            <person name="Lau W.W."/>
            <person name="Lane T.W."/>
            <person name="Larimer F.W."/>
            <person name="Lippmeier J.C."/>
            <person name="Lucas S."/>
            <person name="Medina M."/>
            <person name="Montsant A."/>
            <person name="Obornik M."/>
            <person name="Parker M.S."/>
            <person name="Palenik B."/>
            <person name="Pazour G.J."/>
            <person name="Richardson P.M."/>
            <person name="Rynearson T.A."/>
            <person name="Saito M.A."/>
            <person name="Schwartz D.C."/>
            <person name="Thamatrakoln K."/>
            <person name="Valentin K."/>
            <person name="Vardi A."/>
            <person name="Wilkerson F.P."/>
            <person name="Rokhsar D.S."/>
        </authorList>
    </citation>
    <scope>NUCLEOTIDE SEQUENCE [LARGE SCALE GENOMIC DNA]</scope>
    <source>
        <strain evidence="5 6">CCMP1335</strain>
    </source>
</reference>
<protein>
    <recommendedName>
        <fullName evidence="4">SAP domain-containing protein</fullName>
    </recommendedName>
</protein>
<dbReference type="InterPro" id="IPR058923">
    <property type="entry name" value="RCC1-like_dom"/>
</dbReference>
<evidence type="ECO:0000256" key="3">
    <source>
        <dbReference type="SAM" id="Coils"/>
    </source>
</evidence>
<feature type="repeat" description="RCC1" evidence="2">
    <location>
        <begin position="383"/>
        <end position="434"/>
    </location>
</feature>